<dbReference type="Proteomes" id="UP000251402">
    <property type="component" value="Chromosome"/>
</dbReference>
<evidence type="ECO:0000256" key="2">
    <source>
        <dbReference type="SAM" id="Phobius"/>
    </source>
</evidence>
<reference evidence="3" key="1">
    <citation type="submission" date="2019-08" db="EMBL/GenBank/DDBJ databases">
        <title>Comparative genome analysis confer to the adaptation heavy metal polluted environment.</title>
        <authorList>
            <person name="Li Y."/>
        </authorList>
    </citation>
    <scope>NUCLEOTIDE SEQUENCE [LARGE SCALE GENOMIC DNA]</scope>
    <source>
        <strain evidence="3">P1</strain>
    </source>
</reference>
<evidence type="ECO:0000313" key="4">
    <source>
        <dbReference type="Proteomes" id="UP000251402"/>
    </source>
</evidence>
<keyword evidence="2" id="KW-0812">Transmembrane</keyword>
<feature type="region of interest" description="Disordered" evidence="1">
    <location>
        <begin position="74"/>
        <end position="96"/>
    </location>
</feature>
<dbReference type="OrthoDB" id="794999at2"/>
<evidence type="ECO:0000256" key="1">
    <source>
        <dbReference type="SAM" id="MobiDB-lite"/>
    </source>
</evidence>
<proteinExistence type="predicted"/>
<keyword evidence="4" id="KW-1185">Reference proteome</keyword>
<organism evidence="3 4">
    <name type="scientific">Mucilaginibacter rubeus</name>
    <dbReference type="NCBI Taxonomy" id="2027860"/>
    <lineage>
        <taxon>Bacteria</taxon>
        <taxon>Pseudomonadati</taxon>
        <taxon>Bacteroidota</taxon>
        <taxon>Sphingobacteriia</taxon>
        <taxon>Sphingobacteriales</taxon>
        <taxon>Sphingobacteriaceae</taxon>
        <taxon>Mucilaginibacter</taxon>
    </lineage>
</organism>
<dbReference type="EMBL" id="CP043450">
    <property type="protein sequence ID" value="QEM12427.1"/>
    <property type="molecule type" value="Genomic_DNA"/>
</dbReference>
<gene>
    <name evidence="3" type="ORF">DEO27_021195</name>
</gene>
<dbReference type="AlphaFoldDB" id="A0A5C1I2L0"/>
<evidence type="ECO:0000313" key="3">
    <source>
        <dbReference type="EMBL" id="QEM12427.1"/>
    </source>
</evidence>
<keyword evidence="2" id="KW-1133">Transmembrane helix</keyword>
<sequence length="186" mass="20754">MLNQISWPAFISGMAILLSLYYAYVAAFFYKKEILAFLYRLSGRQAVTDPAKTGFVPEPAYTVMGSARNLREAAEEEELQFGPSDNPDEDGGDNTLTAARAGASAEVAASFSGMMSECRTLIRVINESGESKENFEMLFRILVKKYPELGESPYRQQVTKTLLEESEGQFPFELSAGELESYWTNH</sequence>
<keyword evidence="2" id="KW-0472">Membrane</keyword>
<protein>
    <submittedName>
        <fullName evidence="3">Uncharacterized protein</fullName>
    </submittedName>
</protein>
<feature type="transmembrane region" description="Helical" evidence="2">
    <location>
        <begin position="6"/>
        <end position="30"/>
    </location>
</feature>
<dbReference type="KEGG" id="mrub:DEO27_021195"/>
<accession>A0A5C1I2L0</accession>
<name>A0A5C1I2L0_9SPHI</name>
<dbReference type="RefSeq" id="WP_146750134.1">
    <property type="nucleotide sequence ID" value="NZ_CP043450.1"/>
</dbReference>